<feature type="disulfide bond" evidence="11">
    <location>
        <begin position="1890"/>
        <end position="1908"/>
    </location>
</feature>
<dbReference type="PRINTS" id="PR00261">
    <property type="entry name" value="LDLRECEPTOR"/>
</dbReference>
<feature type="domain" description="CUB" evidence="13">
    <location>
        <begin position="2285"/>
        <end position="2404"/>
    </location>
</feature>
<feature type="disulfide bond" evidence="11">
    <location>
        <begin position="305"/>
        <end position="317"/>
    </location>
</feature>
<dbReference type="PROSITE" id="PS50024">
    <property type="entry name" value="SEA"/>
    <property type="match status" value="1"/>
</dbReference>
<feature type="disulfide bond" evidence="11">
    <location>
        <begin position="3009"/>
        <end position="3024"/>
    </location>
</feature>
<feature type="disulfide bond" evidence="11">
    <location>
        <begin position="1647"/>
        <end position="1659"/>
    </location>
</feature>
<keyword evidence="9" id="KW-0168">Coated pit</keyword>
<protein>
    <submittedName>
        <fullName evidence="15">Uncharacterized protein</fullName>
    </submittedName>
</protein>
<evidence type="ECO:0000256" key="12">
    <source>
        <dbReference type="SAM" id="Phobius"/>
    </source>
</evidence>
<feature type="disulfide bond" evidence="11">
    <location>
        <begin position="1666"/>
        <end position="1681"/>
    </location>
</feature>
<evidence type="ECO:0000259" key="13">
    <source>
        <dbReference type="PROSITE" id="PS01180"/>
    </source>
</evidence>
<keyword evidence="4 12" id="KW-0812">Transmembrane</keyword>
<feature type="disulfide bond" evidence="11">
    <location>
        <begin position="3242"/>
        <end position="3260"/>
    </location>
</feature>
<feature type="disulfide bond" evidence="11">
    <location>
        <begin position="3235"/>
        <end position="3247"/>
    </location>
</feature>
<dbReference type="PROSITE" id="PS50068">
    <property type="entry name" value="LDLRA_2"/>
    <property type="match status" value="37"/>
</dbReference>
<feature type="disulfide bond" evidence="11">
    <location>
        <begin position="1972"/>
        <end position="1984"/>
    </location>
</feature>
<dbReference type="Gene3D" id="2.40.128.620">
    <property type="match status" value="1"/>
</dbReference>
<feature type="disulfide bond" evidence="11">
    <location>
        <begin position="1215"/>
        <end position="1230"/>
    </location>
</feature>
<feature type="disulfide bond" evidence="11">
    <location>
        <begin position="2684"/>
        <end position="2699"/>
    </location>
</feature>
<feature type="disulfide bond" evidence="11">
    <location>
        <begin position="1123"/>
        <end position="1141"/>
    </location>
</feature>
<evidence type="ECO:0000256" key="8">
    <source>
        <dbReference type="ARBA" id="ARBA00023157"/>
    </source>
</evidence>
<feature type="disulfide bond" evidence="11">
    <location>
        <begin position="1203"/>
        <end position="1221"/>
    </location>
</feature>
<feature type="disulfide bond" evidence="11">
    <location>
        <begin position="3254"/>
        <end position="3269"/>
    </location>
</feature>
<feature type="disulfide bond" evidence="11">
    <location>
        <begin position="2233"/>
        <end position="2248"/>
    </location>
</feature>
<feature type="domain" description="CUB" evidence="13">
    <location>
        <begin position="2537"/>
        <end position="2654"/>
    </location>
</feature>
<reference evidence="15" key="2">
    <citation type="submission" date="2021-01" db="UniProtKB">
        <authorList>
            <consortium name="EnsemblMetazoa"/>
        </authorList>
    </citation>
    <scope>IDENTIFICATION</scope>
</reference>
<feature type="disulfide bond" evidence="11">
    <location>
        <begin position="1704"/>
        <end position="1719"/>
    </location>
</feature>
<evidence type="ECO:0000256" key="6">
    <source>
        <dbReference type="ARBA" id="ARBA00022989"/>
    </source>
</evidence>
<dbReference type="Pfam" id="PF00431">
    <property type="entry name" value="CUB"/>
    <property type="match status" value="8"/>
</dbReference>
<feature type="domain" description="CUB" evidence="13">
    <location>
        <begin position="339"/>
        <end position="457"/>
    </location>
</feature>
<dbReference type="GO" id="GO:0006897">
    <property type="term" value="P:endocytosis"/>
    <property type="evidence" value="ECO:0007669"/>
    <property type="project" value="UniProtKB-KW"/>
</dbReference>
<dbReference type="InterPro" id="IPR000859">
    <property type="entry name" value="CUB_dom"/>
</dbReference>
<evidence type="ECO:0000256" key="2">
    <source>
        <dbReference type="ARBA" id="ARBA00009939"/>
    </source>
</evidence>
<feature type="disulfide bond" evidence="11">
    <location>
        <begin position="2258"/>
        <end position="2276"/>
    </location>
</feature>
<feature type="domain" description="SEA" evidence="14">
    <location>
        <begin position="114"/>
        <end position="236"/>
    </location>
</feature>
<feature type="disulfide bond" evidence="11">
    <location>
        <begin position="2802"/>
        <end position="2817"/>
    </location>
</feature>
<feature type="disulfide bond" evidence="11">
    <location>
        <begin position="932"/>
        <end position="947"/>
    </location>
</feature>
<feature type="disulfide bond" evidence="11">
    <location>
        <begin position="523"/>
        <end position="541"/>
    </location>
</feature>
<feature type="disulfide bond" evidence="11">
    <location>
        <begin position="535"/>
        <end position="550"/>
    </location>
</feature>
<dbReference type="SUPFAM" id="SSF49854">
    <property type="entry name" value="Spermadhesin, CUB domain"/>
    <property type="match status" value="12"/>
</dbReference>
<feature type="disulfide bond" evidence="11">
    <location>
        <begin position="2713"/>
        <end position="2731"/>
    </location>
</feature>
<feature type="disulfide bond" evidence="11">
    <location>
        <begin position="268"/>
        <end position="280"/>
    </location>
</feature>
<evidence type="ECO:0000256" key="10">
    <source>
        <dbReference type="ARBA" id="ARBA00037878"/>
    </source>
</evidence>
<dbReference type="GO" id="GO:0005886">
    <property type="term" value="C:plasma membrane"/>
    <property type="evidence" value="ECO:0000318"/>
    <property type="project" value="GO_Central"/>
</dbReference>
<feature type="disulfide bond" evidence="11">
    <location>
        <begin position="275"/>
        <end position="293"/>
    </location>
</feature>
<dbReference type="GO" id="GO:0005905">
    <property type="term" value="C:clathrin-coated pit"/>
    <property type="evidence" value="ECO:0007669"/>
    <property type="project" value="UniProtKB-KW"/>
</dbReference>
<dbReference type="InterPro" id="IPR000082">
    <property type="entry name" value="SEA_dom"/>
</dbReference>
<feature type="transmembrane region" description="Helical" evidence="12">
    <location>
        <begin position="61"/>
        <end position="85"/>
    </location>
</feature>
<dbReference type="InterPro" id="IPR035914">
    <property type="entry name" value="Sperma_CUB_dom_sf"/>
</dbReference>
<feature type="disulfide bond" evidence="11">
    <location>
        <begin position="2483"/>
        <end position="2498"/>
    </location>
</feature>
<feature type="disulfide bond" evidence="11">
    <location>
        <begin position="2471"/>
        <end position="2489"/>
    </location>
</feature>
<feature type="disulfide bond" evidence="11">
    <location>
        <begin position="2251"/>
        <end position="2263"/>
    </location>
</feature>
<evidence type="ECO:0000256" key="9">
    <source>
        <dbReference type="ARBA" id="ARBA00023176"/>
    </source>
</evidence>
<keyword evidence="16" id="KW-1185">Reference proteome</keyword>
<feature type="disulfide bond" evidence="11">
    <location>
        <begin position="1421"/>
        <end position="1436"/>
    </location>
</feature>
<feature type="disulfide bond" evidence="11">
    <location>
        <begin position="726"/>
        <end position="741"/>
    </location>
</feature>
<dbReference type="RefSeq" id="XP_030834475.1">
    <property type="nucleotide sequence ID" value="XM_030978615.1"/>
</dbReference>
<feature type="disulfide bond" evidence="11">
    <location>
        <begin position="287"/>
        <end position="302"/>
    </location>
</feature>
<feature type="disulfide bond" evidence="11">
    <location>
        <begin position="2509"/>
        <end position="2527"/>
    </location>
</feature>
<evidence type="ECO:0000259" key="14">
    <source>
        <dbReference type="PROSITE" id="PS50024"/>
    </source>
</evidence>
<accession>A0A7M7NEQ5</accession>
<feature type="disulfide bond" evidence="11">
    <location>
        <begin position="1654"/>
        <end position="1672"/>
    </location>
</feature>
<feature type="disulfide bond" evidence="11">
    <location>
        <begin position="2502"/>
        <end position="2514"/>
    </location>
</feature>
<dbReference type="Gene3D" id="4.10.400.10">
    <property type="entry name" value="Low-density Lipoprotein Receptor"/>
    <property type="match status" value="33"/>
</dbReference>
<dbReference type="CDD" id="cd00041">
    <property type="entry name" value="CUB"/>
    <property type="match status" value="7"/>
</dbReference>
<evidence type="ECO:0000256" key="11">
    <source>
        <dbReference type="PROSITE-ProRule" id="PRU00124"/>
    </source>
</evidence>
<evidence type="ECO:0000256" key="5">
    <source>
        <dbReference type="ARBA" id="ARBA00022737"/>
    </source>
</evidence>
<dbReference type="PANTHER" id="PTHR24270:SF61">
    <property type="entry name" value="EGF-LIKE DOMAIN-CONTAINING PROTEIN"/>
    <property type="match status" value="1"/>
</dbReference>
<feature type="disulfide bond" evidence="11">
    <location>
        <begin position="1163"/>
        <end position="1181"/>
    </location>
</feature>
<evidence type="ECO:0000256" key="3">
    <source>
        <dbReference type="ARBA" id="ARBA00022583"/>
    </source>
</evidence>
<proteinExistence type="inferred from homology"/>
<dbReference type="Proteomes" id="UP000007110">
    <property type="component" value="Unassembled WGS sequence"/>
</dbReference>
<feature type="disulfide bond" evidence="11">
    <location>
        <begin position="2790"/>
        <end position="2808"/>
    </location>
</feature>
<organism evidence="15 16">
    <name type="scientific">Strongylocentrotus purpuratus</name>
    <name type="common">Purple sea urchin</name>
    <dbReference type="NCBI Taxonomy" id="7668"/>
    <lineage>
        <taxon>Eukaryota</taxon>
        <taxon>Metazoa</taxon>
        <taxon>Echinodermata</taxon>
        <taxon>Eleutherozoa</taxon>
        <taxon>Echinozoa</taxon>
        <taxon>Echinoidea</taxon>
        <taxon>Euechinoidea</taxon>
        <taxon>Echinacea</taxon>
        <taxon>Camarodonta</taxon>
        <taxon>Echinidea</taxon>
        <taxon>Strongylocentrotidae</taxon>
        <taxon>Strongylocentrotus</taxon>
    </lineage>
</organism>
<feature type="disulfide bond" evidence="11">
    <location>
        <begin position="1135"/>
        <end position="1150"/>
    </location>
</feature>
<feature type="disulfide bond" evidence="11">
    <location>
        <begin position="1979"/>
        <end position="1997"/>
    </location>
</feature>
<feature type="disulfide bond" evidence="11">
    <location>
        <begin position="1625"/>
        <end position="1640"/>
    </location>
</feature>
<dbReference type="InParanoid" id="A0A7M7NEQ5"/>
<feature type="disulfide bond" evidence="11">
    <location>
        <begin position="2944"/>
        <end position="2956"/>
    </location>
</feature>
<feature type="disulfide bond" evidence="11">
    <location>
        <begin position="1741"/>
        <end position="1756"/>
    </location>
</feature>
<sequence>MGRWDVSDVKPIVGDIELQDIHDPDNSLKVFSQPDDGDTSTIGEGMFHPEAEKKSTRAKTLLKVFIAVTVVAVILIAIICLVIFAGPKITGTTTKAPTTATPPVPTVIPGVVVGDVDIELSATLNGVTFIPAYNDQSSPEYMAFASNAETQMMNGLQNDDQLGGFVTNVTVTGLSPGSVVVDAMIMVSGDIATSLFTDTDPDNTSATDLQLLLANQVSDATNEAVMTSLSNNDVLGSSDVTVEVNKVGVPINVNGVDLPDTVTPGDPCEEGLFRCNDGTCIDEADRCDYIDHCDMGEDELNCGACTSRQFMCGNGKCIPDYFVCNFYFDCPDMDDEVGCGKEEIENIVLVEGTSTLVSTPTYPNPYPAHVNSYWAVTTENPNHIIQLNFLDFDLSLDSWLNFANGTDHGLPIIDLAFYYYRFDVSTMHAIQTNAALMFFFAGIYPGGRGFQVELNAVEPSSHMPLPCALGQYQCPSDGQCIPSYWTCDGIYEDCVDGADEDEGFCASQPPPGECVEGNHQYMCQDGSCIHGAFKCDHIQDCPDSDDELDCPCDAENAFDCGPGDKCIPDYFVCNWFYDCFNRKDETACGSAETTDSRVLSPGASMNFSTPNYPNDFGRNVYYLFTFETNVGYRIQIDVYDFSTELGGFVTIGDGLDPTNHNSGLVAYHHFSSPISATSSSRSVWIEIHGGPYGFGVFYASATSIPLTCEDDEYACPEICIPIGFQCDFWHDCRYGEDEFGCGHEEKVDEYILDANRVQQFTSPFYPTPYGGDRAFHFWSFDASGVEGDYVVKFTFNPYDISSSSYIAFGSGLDFTNQTSAYAVYEGQRVDLELYNHYSTEKQVWVEFYTGMDNASFPGFSASAELILRSDIPLIQCLRNEYACSNGIDCIPGHWECDGIHDCPDSEDEMNCAECTAYQFQCPEKCIPLSYECDFFPDCENYVDEIDCGHPPVVHHDIIVGDTPVEFTSPGYPENYPGNNTFFPYTFSTSDPSKHIQFEFSVFQLGIIASLSFGTGHDYFNSSSFLDVFTARVPPTTFYAPSDRVWADFYTGLVADEGFSATVSTYPAGLIPPMVTCDSNQWACQDGLTCIPATYRCDGHHDCPANGEDEHGCPSACREYQFECKNGECLPIHWQCNGIEQCSEGEDEVGCGSEGECGDQQFRCNDGACILAHQKCNYFLDCPDGSDELQAECGVCNEFDEYTCDFGNCIPNYWRCDFYYDCDGGDDEMECHILNEGTNITLELMQQVNITSQNWPDSADAAIYQLWHITAPEGALIHFDFVDFDLGVQSFMVFSDGHTVADHSNEWAIYIYRFNPELLLSHNNTISVQFYSGAYVGTRGFFLSMRAVHGGHVHPPCADTAYQCAGDQECIPAYWQCDNFEDCILGDDEANCTDTTPGECGVHANEYKCQDTEICFHADYRCDYGSDCPNHDDEFNCTCKEGDFKCPGTGQCLPAHYVCDFYYDCIGGVEDETEGCGTPSSILQQTLEVETIFKIQSTNYPDFYPPRDYLVYIITAPQDHVVRVIYKDFSIDWKGFLVFGHGSDYTDHDQVFAVYNHHDDPTDLYTPTDNFYIIFHGGTYGQSKGFDIDMIPIEKSATPTVIPQGTCEPGEFACFDGDCLPGYYECDGQHDCTGDEDEARCYASGGTCQSHQFTCDDGTCIHESWRCDAYVDCSNGEDQQNCACDPDTQFTCESNGACIPAQWQCNYFTNCPEGEDESSCGLCEDDQFTCGDGACIPTYYVCDGYDDCFTSDDEMDCGTVENTEHLTLITGEERQIQSPGYPSPHDTLCYYLWVITVPEGLYVHVIFNDFSVSLWTYLSLGTGPDPDNSTSLYAVYYHRTTPNEAVIPSNVAWLDYHCGHYANGRGFDLTVTTTDISTHVFPDCSEGQVQCYDGHCIESHWLCDTEKDCSMGEDEGDGRLANCTAYDRRACGNHDSEFECDDGTGCIHASFVCDSVYDCPFTGSDELNCPRDCTVHEFECPGRQCIPKTLRCNFFTDCLLGQDDELNCGTPQNTEYIFLDGNTTMLKSMNFPDDYPKNEYTVTHVSTVPGKVINVTFNTLELSLLSYLVFGNGTDTHDFSQIFEVYTHKTSFPPSTLSIGHELFIEFFSNIYGGSQGYDITLEAVDAPPDVPFPPCADDQFQCEGDGECIPLSFLCDQDQDCGDNSDEVNCEDLSCGPDQFECYWTGQCIRQDSVCDGLSDCFYGEDEEDCGFTCYPWQFACEDRTCIPINWACDYYPDCPIGEDERSCGACEEGFFNCTDGACIPDYYVCDAYNDCFTEVDEDSCGNPSNTEQITLGLGEERSIQSPGYPEASQHDSLCYVEWIVTVPEGYALHLVFNDFSVPIHAWLRIGTGADADDDSSRYAVYYTRTNPREVVVPDSTAWISYHCGLNGMARGFDITLRPTNQTTHNYTTCIAGEFQCNDGHCIPSHYLCDTYKDCSMAEDEEHALGRVNCSTFDHDACGTHEAEFRCPLGPCIHGDFRCDGIFDCPTAADELQCPTPCGETMFECPNQQCIHGTRRCNFLVDCLSGDDDERNCGTPAKTTNIYLSQNSMNITSPNYPDDYPQNEYYEILIRTDPGRVIRMSFYDVDLSLNTYLAFGHGSDTEDFSALFEAYTHRSAVPALLTSLTNEIFVKFHTGVYGGSGGYFIGLEDVDSSDMTFPPCDEDEFQCPSDGVCIPATYECDLINDCGFGGDELNCQAQGGTCQPHQFTCDDGQCIHWYYQCDAFTDCLDGSDEARCPFHCPYSYQFACYNSSQCIFQPQVCNHIADCDMGEDEADCGPCDDGFFTCSNGGCVPDYWKCDGENECFDGGDEVDCGTVGTIYNLNVGQNEVKEITSPGYPMRYEAGCYVGWQVTVPAGLYVRFLFGTFDIALYSYVTMGTGLDHSDQDTLVSNYHHRHVPRQRVIPSNQAWIEFHCGAIGGGQGFRIEVSAINPDNYIHPTCSSDEYQCMDDSCIETFDLCNGAKDCLGGEDEEHNCTTFDHYDCGTHENEFFCEAGLYCIHADFRCDGVLDCPFGTDELNCECSAGEFECPDIKQCIPGAFICDNFVDCLQGNGDDELNCANPNNTMTYDLTDPMNISSPNYPNDYPVHDYTVTYITVPEGMLVRARILDFDLSIASIVLFRNGHDTESGESDFIRSFTSDSEVILGETEVLSEGSNTMSIEFHSNYFSQSRGFLIELSAAEEPSCASDEFTCELGGCINYSLTCNYLFNCPATDDYSDEGSICTAPEGGDCGPMLYTCNDGQCFTLSYVCDFWPDCSAGEDESDCP</sequence>
<feature type="disulfide bond" evidence="11">
    <location>
        <begin position="1116"/>
        <end position="1128"/>
    </location>
</feature>
<dbReference type="PROSITE" id="PS01180">
    <property type="entry name" value="CUB"/>
    <property type="match status" value="6"/>
</dbReference>
<feature type="disulfide bond" evidence="11">
    <location>
        <begin position="312"/>
        <end position="330"/>
    </location>
</feature>
<dbReference type="OrthoDB" id="6022531at2759"/>
<feature type="domain" description="CUB" evidence="13">
    <location>
        <begin position="1756"/>
        <end position="1873"/>
    </location>
</feature>
<comment type="subcellular location">
    <subcellularLocation>
        <location evidence="10">Membrane</location>
        <location evidence="10">Coated pit</location>
    </subcellularLocation>
    <subcellularLocation>
        <location evidence="1">Membrane</location>
        <topology evidence="1">Single-pass membrane protein</topology>
    </subcellularLocation>
</comment>
<feature type="domain" description="CUB" evidence="13">
    <location>
        <begin position="2817"/>
        <end position="2934"/>
    </location>
</feature>
<feature type="disulfide bond" evidence="11">
    <location>
        <begin position="2414"/>
        <end position="2426"/>
    </location>
</feature>
<feature type="domain" description="CUB" evidence="13">
    <location>
        <begin position="3063"/>
        <end position="3184"/>
    </location>
</feature>
<dbReference type="InterPro" id="IPR023415">
    <property type="entry name" value="LDLR_class-A_CS"/>
</dbReference>
<feature type="disulfide bond" evidence="11">
    <location>
        <begin position="573"/>
        <end position="588"/>
    </location>
</feature>
<dbReference type="OMA" id="GACIHES"/>
<dbReference type="InterPro" id="IPR036055">
    <property type="entry name" value="LDL_receptor-like_sf"/>
</dbReference>
<dbReference type="GeneID" id="105445097"/>
<keyword evidence="5" id="KW-0677">Repeat</keyword>
<feature type="disulfide bond" evidence="11">
    <location>
        <begin position="1606"/>
        <end position="1618"/>
    </location>
</feature>
<dbReference type="InterPro" id="IPR050685">
    <property type="entry name" value="LDLR"/>
</dbReference>
<feature type="disulfide bond" evidence="11">
    <location>
        <begin position="1376"/>
        <end position="1391"/>
    </location>
</feature>
<feature type="disulfide bond" evidence="11">
    <location>
        <begin position="1729"/>
        <end position="1747"/>
    </location>
</feature>
<evidence type="ECO:0000256" key="4">
    <source>
        <dbReference type="ARBA" id="ARBA00022692"/>
    </source>
</evidence>
<evidence type="ECO:0000313" key="16">
    <source>
        <dbReference type="Proteomes" id="UP000007110"/>
    </source>
</evidence>
<feature type="disulfide bond" evidence="11">
    <location>
        <begin position="324"/>
        <end position="339"/>
    </location>
</feature>
<feature type="disulfide bond" evidence="11">
    <location>
        <begin position="2270"/>
        <end position="2285"/>
    </location>
</feature>
<dbReference type="InterPro" id="IPR002172">
    <property type="entry name" value="LDrepeatLR_classA_rpt"/>
</dbReference>
<feature type="disulfide bond" evidence="11">
    <location>
        <begin position="2221"/>
        <end position="2239"/>
    </location>
</feature>
<keyword evidence="6 12" id="KW-1133">Transmembrane helix</keyword>
<feature type="disulfide bond" evidence="11">
    <location>
        <begin position="2214"/>
        <end position="2226"/>
    </location>
</feature>
<dbReference type="CDD" id="cd00112">
    <property type="entry name" value="LDLa"/>
    <property type="match status" value="34"/>
</dbReference>
<comment type="similarity">
    <text evidence="2">Belongs to the LDLR family.</text>
</comment>
<dbReference type="Pfam" id="PF00057">
    <property type="entry name" value="Ldl_recept_a"/>
    <property type="match status" value="26"/>
</dbReference>
<dbReference type="PROSITE" id="PS01209">
    <property type="entry name" value="LDLRA_1"/>
    <property type="match status" value="12"/>
</dbReference>
<feature type="disulfide bond" evidence="11">
    <location>
        <begin position="2765"/>
        <end position="2780"/>
    </location>
</feature>
<dbReference type="SMART" id="SM00192">
    <property type="entry name" value="LDLa"/>
    <property type="match status" value="38"/>
</dbReference>
<feature type="disulfide bond" evidence="11">
    <location>
        <begin position="2421"/>
        <end position="2439"/>
    </location>
</feature>
<dbReference type="SMART" id="SM00042">
    <property type="entry name" value="CUB"/>
    <property type="match status" value="9"/>
</dbReference>
<dbReference type="KEGG" id="spu:105445097"/>
<feature type="disulfide bond" evidence="11">
    <location>
        <begin position="1883"/>
        <end position="1895"/>
    </location>
</feature>
<name>A0A7M7NEQ5_STRPU</name>
<evidence type="ECO:0000256" key="1">
    <source>
        <dbReference type="ARBA" id="ARBA00004167"/>
    </source>
</evidence>
<feature type="disulfide bond" evidence="11">
    <location>
        <begin position="1156"/>
        <end position="1168"/>
    </location>
</feature>
<feature type="disulfide bond" evidence="11">
    <location>
        <begin position="2195"/>
        <end position="2210"/>
    </location>
</feature>
<dbReference type="FunFam" id="2.60.120.290:FF:000056">
    <property type="entry name" value="C-type LECtin"/>
    <property type="match status" value="1"/>
</dbReference>
<keyword evidence="8 11" id="KW-1015">Disulfide bond</keyword>
<feature type="disulfide bond" evidence="11">
    <location>
        <begin position="2725"/>
        <end position="2740"/>
    </location>
</feature>
<feature type="disulfide bond" evidence="11">
    <location>
        <begin position="1613"/>
        <end position="1631"/>
    </location>
</feature>
<keyword evidence="3" id="KW-0254">Endocytosis</keyword>
<feature type="disulfide bond" evidence="11">
    <location>
        <begin position="2783"/>
        <end position="2795"/>
    </location>
</feature>
<reference evidence="16" key="1">
    <citation type="submission" date="2015-02" db="EMBL/GenBank/DDBJ databases">
        <title>Genome sequencing for Strongylocentrotus purpuratus.</title>
        <authorList>
            <person name="Murali S."/>
            <person name="Liu Y."/>
            <person name="Vee V."/>
            <person name="English A."/>
            <person name="Wang M."/>
            <person name="Skinner E."/>
            <person name="Han Y."/>
            <person name="Muzny D.M."/>
            <person name="Worley K.C."/>
            <person name="Gibbs R.A."/>
        </authorList>
    </citation>
    <scope>NUCLEOTIDE SEQUENCE</scope>
</reference>
<evidence type="ECO:0000313" key="15">
    <source>
        <dbReference type="EnsemblMetazoa" id="XP_030834475"/>
    </source>
</evidence>
<feature type="disulfide bond" evidence="11">
    <location>
        <begin position="2706"/>
        <end position="2718"/>
    </location>
</feature>
<comment type="caution">
    <text evidence="11">Lacks conserved residue(s) required for the propagation of feature annotation.</text>
</comment>
<feature type="disulfide bond" evidence="11">
    <location>
        <begin position="1722"/>
        <end position="1734"/>
    </location>
</feature>
<dbReference type="EnsemblMetazoa" id="XM_030978615">
    <property type="protein sequence ID" value="XP_030834475"/>
    <property type="gene ID" value="LOC105445097"/>
</dbReference>
<dbReference type="Gene3D" id="2.60.120.290">
    <property type="entry name" value="Spermadhesin, CUB domain"/>
    <property type="match status" value="11"/>
</dbReference>
<evidence type="ECO:0000256" key="7">
    <source>
        <dbReference type="ARBA" id="ARBA00023136"/>
    </source>
</evidence>
<dbReference type="PANTHER" id="PTHR24270">
    <property type="entry name" value="LOW-DENSITY LIPOPROTEIN RECEPTOR-RELATED"/>
    <property type="match status" value="1"/>
</dbReference>
<feature type="disulfide bond" evidence="11">
    <location>
        <begin position="2951"/>
        <end position="2969"/>
    </location>
</feature>
<feature type="disulfide bond" evidence="11">
    <location>
        <begin position="2155"/>
        <end position="2170"/>
    </location>
</feature>
<dbReference type="FunFam" id="4.10.400.10:FF:000285">
    <property type="entry name" value="HGF/MSP/plasminogen-like protein"/>
    <property type="match status" value="1"/>
</dbReference>
<keyword evidence="7 12" id="KW-0472">Membrane</keyword>
<feature type="disulfide bond" evidence="11">
    <location>
        <begin position="896"/>
        <end position="911"/>
    </location>
</feature>
<dbReference type="SUPFAM" id="SSF57424">
    <property type="entry name" value="LDL receptor-like module"/>
    <property type="match status" value="34"/>
</dbReference>